<evidence type="ECO:0000313" key="6">
    <source>
        <dbReference type="EMBL" id="QJH95849.1"/>
    </source>
</evidence>
<protein>
    <submittedName>
        <fullName evidence="6">Putative radical SAM superfamily protein</fullName>
    </submittedName>
</protein>
<dbReference type="InterPro" id="IPR023885">
    <property type="entry name" value="4Fe4S-binding_SPASM_dom"/>
</dbReference>
<dbReference type="InterPro" id="IPR007197">
    <property type="entry name" value="rSAM"/>
</dbReference>
<feature type="domain" description="Radical SAM core" evidence="5">
    <location>
        <begin position="22"/>
        <end position="242"/>
    </location>
</feature>
<dbReference type="Pfam" id="PF13186">
    <property type="entry name" value="SPASM"/>
    <property type="match status" value="1"/>
</dbReference>
<dbReference type="CDD" id="cd21109">
    <property type="entry name" value="SPASM"/>
    <property type="match status" value="1"/>
</dbReference>
<dbReference type="SFLD" id="SFLDG01067">
    <property type="entry name" value="SPASM/twitch_domain_containing"/>
    <property type="match status" value="1"/>
</dbReference>
<evidence type="ECO:0000256" key="1">
    <source>
        <dbReference type="ARBA" id="ARBA00022691"/>
    </source>
</evidence>
<evidence type="ECO:0000259" key="5">
    <source>
        <dbReference type="PROSITE" id="PS51918"/>
    </source>
</evidence>
<accession>A0A6M3XDV8</accession>
<dbReference type="EMBL" id="MT144631">
    <property type="protein sequence ID" value="QJH95849.1"/>
    <property type="molecule type" value="Genomic_DNA"/>
</dbReference>
<dbReference type="SUPFAM" id="SSF102114">
    <property type="entry name" value="Radical SAM enzymes"/>
    <property type="match status" value="1"/>
</dbReference>
<dbReference type="InterPro" id="IPR058240">
    <property type="entry name" value="rSAM_sf"/>
</dbReference>
<dbReference type="Gene3D" id="3.20.20.70">
    <property type="entry name" value="Aldolase class I"/>
    <property type="match status" value="1"/>
</dbReference>
<proteinExistence type="predicted"/>
<reference evidence="6" key="1">
    <citation type="submission" date="2020-03" db="EMBL/GenBank/DDBJ databases">
        <title>The deep terrestrial virosphere.</title>
        <authorList>
            <person name="Holmfeldt K."/>
            <person name="Nilsson E."/>
            <person name="Simone D."/>
            <person name="Lopez-Fernandez M."/>
            <person name="Wu X."/>
            <person name="de Brujin I."/>
            <person name="Lundin D."/>
            <person name="Andersson A."/>
            <person name="Bertilsson S."/>
            <person name="Dopson M."/>
        </authorList>
    </citation>
    <scope>NUCLEOTIDE SEQUENCE</scope>
    <source>
        <strain evidence="6">TM448B00541</strain>
    </source>
</reference>
<dbReference type="InterPro" id="IPR013785">
    <property type="entry name" value="Aldolase_TIM"/>
</dbReference>
<keyword evidence="4" id="KW-0411">Iron-sulfur</keyword>
<sequence length="336" mass="39417">MNFDNRIFSYYKEIKELNKGKFPYPRFLALYPTNMCQFNCTFCDYKELNSCKPKQLSKTEWMYILDTFKNIGGEAVGLAGGGEPLMLSTIEDLLEYANKIGLKIGVVTNGLNIDKRRKNRLYNLLLETCTYIRISFEAGSGVVFEAIKGKDCFEKIINNVWDLIDDRPKDLQISYKYTISSSYNLEDIKKAILLANHLKFYSIQFKAVCNVNEELDNSNRDFLKTYINSIDVKDVKVICDLDTYKKESNGCRTCAIQTLIDYYGDVYLCCYYRHRLEDHRIGNIFKTKFEDIWGSYEHYSKLMNVDFNKCNLYDCRYIKYDRIMQDAIRTGYLSFI</sequence>
<evidence type="ECO:0000256" key="3">
    <source>
        <dbReference type="ARBA" id="ARBA00023004"/>
    </source>
</evidence>
<dbReference type="GO" id="GO:0051536">
    <property type="term" value="F:iron-sulfur cluster binding"/>
    <property type="evidence" value="ECO:0007669"/>
    <property type="project" value="UniProtKB-KW"/>
</dbReference>
<evidence type="ECO:0000256" key="4">
    <source>
        <dbReference type="ARBA" id="ARBA00023014"/>
    </source>
</evidence>
<dbReference type="GO" id="GO:0003824">
    <property type="term" value="F:catalytic activity"/>
    <property type="evidence" value="ECO:0007669"/>
    <property type="project" value="InterPro"/>
</dbReference>
<dbReference type="PANTHER" id="PTHR11228">
    <property type="entry name" value="RADICAL SAM DOMAIN PROTEIN"/>
    <property type="match status" value="1"/>
</dbReference>
<gene>
    <name evidence="6" type="ORF">TM448B00541_0003</name>
</gene>
<organism evidence="6">
    <name type="scientific">viral metagenome</name>
    <dbReference type="NCBI Taxonomy" id="1070528"/>
    <lineage>
        <taxon>unclassified sequences</taxon>
        <taxon>metagenomes</taxon>
        <taxon>organismal metagenomes</taxon>
    </lineage>
</organism>
<dbReference type="Pfam" id="PF04055">
    <property type="entry name" value="Radical_SAM"/>
    <property type="match status" value="1"/>
</dbReference>
<name>A0A6M3XDV8_9ZZZZ</name>
<keyword evidence="3" id="KW-0408">Iron</keyword>
<dbReference type="CDD" id="cd01335">
    <property type="entry name" value="Radical_SAM"/>
    <property type="match status" value="1"/>
</dbReference>
<dbReference type="AlphaFoldDB" id="A0A6M3XDV8"/>
<keyword evidence="2" id="KW-0479">Metal-binding</keyword>
<dbReference type="SFLD" id="SFLDS00029">
    <property type="entry name" value="Radical_SAM"/>
    <property type="match status" value="1"/>
</dbReference>
<dbReference type="PANTHER" id="PTHR11228:SF7">
    <property type="entry name" value="PQQA PEPTIDE CYCLASE"/>
    <property type="match status" value="1"/>
</dbReference>
<evidence type="ECO:0000256" key="2">
    <source>
        <dbReference type="ARBA" id="ARBA00022723"/>
    </source>
</evidence>
<dbReference type="PROSITE" id="PS51918">
    <property type="entry name" value="RADICAL_SAM"/>
    <property type="match status" value="1"/>
</dbReference>
<keyword evidence="1" id="KW-0949">S-adenosyl-L-methionine</keyword>
<dbReference type="InterPro" id="IPR050377">
    <property type="entry name" value="Radical_SAM_PqqE_MftC-like"/>
</dbReference>
<dbReference type="GO" id="GO:0046872">
    <property type="term" value="F:metal ion binding"/>
    <property type="evidence" value="ECO:0007669"/>
    <property type="project" value="UniProtKB-KW"/>
</dbReference>